<dbReference type="Proteomes" id="UP001382904">
    <property type="component" value="Unassembled WGS sequence"/>
</dbReference>
<gene>
    <name evidence="2" type="ORF">WKI68_19520</name>
</gene>
<protein>
    <submittedName>
        <fullName evidence="2">Uncharacterized protein</fullName>
    </submittedName>
</protein>
<name>A0ABU8U758_9ACTN</name>
<dbReference type="EMBL" id="JBBKAM010000002">
    <property type="protein sequence ID" value="MEJ8642983.1"/>
    <property type="molecule type" value="Genomic_DNA"/>
</dbReference>
<comment type="caution">
    <text evidence="2">The sequence shown here is derived from an EMBL/GenBank/DDBJ whole genome shotgun (WGS) entry which is preliminary data.</text>
</comment>
<evidence type="ECO:0000313" key="2">
    <source>
        <dbReference type="EMBL" id="MEJ8642983.1"/>
    </source>
</evidence>
<evidence type="ECO:0000256" key="1">
    <source>
        <dbReference type="SAM" id="MobiDB-lite"/>
    </source>
</evidence>
<sequence>MLGLGWTASGALLLCGLVLLARCVRTVHGRSDRDGDPDAGAEAGPHRDAGADSAGTGTAG</sequence>
<proteinExistence type="predicted"/>
<organism evidence="2 3">
    <name type="scientific">Streptomyces caledonius</name>
    <dbReference type="NCBI Taxonomy" id="3134107"/>
    <lineage>
        <taxon>Bacteria</taxon>
        <taxon>Bacillati</taxon>
        <taxon>Actinomycetota</taxon>
        <taxon>Actinomycetes</taxon>
        <taxon>Kitasatosporales</taxon>
        <taxon>Streptomycetaceae</taxon>
        <taxon>Streptomyces</taxon>
    </lineage>
</organism>
<reference evidence="2 3" key="1">
    <citation type="submission" date="2024-03" db="EMBL/GenBank/DDBJ databases">
        <title>Novel Streptomyces species of biotechnological and ecological value are a feature of Machair soil.</title>
        <authorList>
            <person name="Prole J.R."/>
            <person name="Goodfellow M."/>
            <person name="Allenby N."/>
            <person name="Ward A.C."/>
        </authorList>
    </citation>
    <scope>NUCLEOTIDE SEQUENCE [LARGE SCALE GENOMIC DNA]</scope>
    <source>
        <strain evidence="2 3">MS1.HAVA.3</strain>
    </source>
</reference>
<accession>A0ABU8U758</accession>
<feature type="region of interest" description="Disordered" evidence="1">
    <location>
        <begin position="28"/>
        <end position="60"/>
    </location>
</feature>
<evidence type="ECO:0000313" key="3">
    <source>
        <dbReference type="Proteomes" id="UP001382904"/>
    </source>
</evidence>
<feature type="compositionally biased region" description="Low complexity" evidence="1">
    <location>
        <begin position="51"/>
        <end position="60"/>
    </location>
</feature>
<keyword evidence="3" id="KW-1185">Reference proteome</keyword>